<dbReference type="Proteomes" id="UP001470230">
    <property type="component" value="Unassembled WGS sequence"/>
</dbReference>
<organism evidence="1 2">
    <name type="scientific">Tritrichomonas musculus</name>
    <dbReference type="NCBI Taxonomy" id="1915356"/>
    <lineage>
        <taxon>Eukaryota</taxon>
        <taxon>Metamonada</taxon>
        <taxon>Parabasalia</taxon>
        <taxon>Tritrichomonadida</taxon>
        <taxon>Tritrichomonadidae</taxon>
        <taxon>Tritrichomonas</taxon>
    </lineage>
</organism>
<keyword evidence="2" id="KW-1185">Reference proteome</keyword>
<comment type="caution">
    <text evidence="1">The sequence shown here is derived from an EMBL/GenBank/DDBJ whole genome shotgun (WGS) entry which is preliminary data.</text>
</comment>
<proteinExistence type="predicted"/>
<evidence type="ECO:0000313" key="2">
    <source>
        <dbReference type="Proteomes" id="UP001470230"/>
    </source>
</evidence>
<reference evidence="1 2" key="1">
    <citation type="submission" date="2024-04" db="EMBL/GenBank/DDBJ databases">
        <title>Tritrichomonas musculus Genome.</title>
        <authorList>
            <person name="Alves-Ferreira E."/>
            <person name="Grigg M."/>
            <person name="Lorenzi H."/>
            <person name="Galac M."/>
        </authorList>
    </citation>
    <scope>NUCLEOTIDE SEQUENCE [LARGE SCALE GENOMIC DNA]</scope>
    <source>
        <strain evidence="1 2">EAF2021</strain>
    </source>
</reference>
<evidence type="ECO:0000313" key="1">
    <source>
        <dbReference type="EMBL" id="KAK8887012.1"/>
    </source>
</evidence>
<protein>
    <submittedName>
        <fullName evidence="1">Uncharacterized protein</fullName>
    </submittedName>
</protein>
<accession>A0ABR2K961</accession>
<gene>
    <name evidence="1" type="ORF">M9Y10_038047</name>
</gene>
<dbReference type="EMBL" id="JAPFFF010000006">
    <property type="protein sequence ID" value="KAK8887012.1"/>
    <property type="molecule type" value="Genomic_DNA"/>
</dbReference>
<sequence>MTSKNPTHIRGLYDVNDWYDAHKYHYHYYINSDSYRKDEIRYRTRDIRRFYNLRNKYRPGDKTLFYQNAKNGKRKTNSSKTKKYRRYQVAVQTSDSLLFDDSDFEKMVNLFENERYNDDLFLFPYLKRRLMIKYFRLWQNRFYHVCAFKLQHNLLIIDNNDDYKSSSDASEPEFVINFDFESGDTDDETVENNQKDKSIILQYGPDDHGIKDVTFKVM</sequence>
<name>A0ABR2K961_9EUKA</name>